<dbReference type="PANTHER" id="PTHR42941:SF1">
    <property type="entry name" value="SLL1037 PROTEIN"/>
    <property type="match status" value="1"/>
</dbReference>
<dbReference type="Pfam" id="PF16868">
    <property type="entry name" value="NMT1_3"/>
    <property type="match status" value="1"/>
</dbReference>
<dbReference type="Gene3D" id="3.40.190.10">
    <property type="entry name" value="Periplasmic binding protein-like II"/>
    <property type="match status" value="2"/>
</dbReference>
<dbReference type="NCBIfam" id="TIGR02122">
    <property type="entry name" value="TRAP_TAXI"/>
    <property type="match status" value="1"/>
</dbReference>
<dbReference type="InterPro" id="IPR011852">
    <property type="entry name" value="TRAP_TAXI"/>
</dbReference>
<evidence type="ECO:0000313" key="2">
    <source>
        <dbReference type="Proteomes" id="UP000095347"/>
    </source>
</evidence>
<dbReference type="STRING" id="28181.BEN30_08395"/>
<proteinExistence type="predicted"/>
<evidence type="ECO:0000313" key="1">
    <source>
        <dbReference type="EMBL" id="OEJ67741.1"/>
    </source>
</evidence>
<accession>A0A1E5Q8R6</accession>
<dbReference type="Proteomes" id="UP000095347">
    <property type="component" value="Unassembled WGS sequence"/>
</dbReference>
<dbReference type="RefSeq" id="WP_069957601.1">
    <property type="nucleotide sequence ID" value="NZ_MCGG01000020.1"/>
</dbReference>
<dbReference type="PANTHER" id="PTHR42941">
    <property type="entry name" value="SLL1037 PROTEIN"/>
    <property type="match status" value="1"/>
</dbReference>
<comment type="caution">
    <text evidence="1">The sequence shown here is derived from an EMBL/GenBank/DDBJ whole genome shotgun (WGS) entry which is preliminary data.</text>
</comment>
<evidence type="ECO:0008006" key="3">
    <source>
        <dbReference type="Google" id="ProtNLM"/>
    </source>
</evidence>
<name>A0A1E5Q8R6_9PROT</name>
<dbReference type="OrthoDB" id="237270at2"/>
<dbReference type="SUPFAM" id="SSF53850">
    <property type="entry name" value="Periplasmic binding protein-like II"/>
    <property type="match status" value="1"/>
</dbReference>
<gene>
    <name evidence="1" type="ORF">BEN30_08395</name>
</gene>
<dbReference type="EMBL" id="MCGG01000020">
    <property type="protein sequence ID" value="OEJ67741.1"/>
    <property type="molecule type" value="Genomic_DNA"/>
</dbReference>
<dbReference type="AlphaFoldDB" id="A0A1E5Q8R6"/>
<reference evidence="2" key="1">
    <citation type="submission" date="2016-07" db="EMBL/GenBank/DDBJ databases">
        <authorList>
            <person name="Florea S."/>
            <person name="Webb J.S."/>
            <person name="Jaromczyk J."/>
            <person name="Schardl C.L."/>
        </authorList>
    </citation>
    <scope>NUCLEOTIDE SEQUENCE [LARGE SCALE GENOMIC DNA]</scope>
    <source>
        <strain evidence="2">MV-1</strain>
    </source>
</reference>
<keyword evidence="2" id="KW-1185">Reference proteome</keyword>
<sequence length="427" mass="46979">MNKDSLRIAFVSLIILVAGFGIAYQFVEPAPPRAITIASGGPSGAYFAYANRYAEILARQGITLTVLETAGSLENIDLLASHKVDVAFVQGGTGDAHKNPELVSLGSLYFEPLWVFVRAGLQVEKLNDLNGLKIAAGAMGSGTWAVAQQLLDINQMPTDAPTILHMGSNEAAESLLKGDVDAAFFVTSPTSALIGQLLAEPAQSQVKLLNFIRAPAYTRQLRALSAVTLNQGVISLGRNIPAHDITLLAPAATLAAREDLHPALQTLLVRAASEIHKDGGLFEEPGQFPSSRYVDYPMSDDAERFLKNGPSFLERYLPFWAAVLVDRLKVMLIPLLTLMIPLAKILPPAYRWRIRSRIFRWYKDLIRIEQSALKTQDAKTRTALRAELQTMADEVRDLNVPLSYTDEVYNLRLHIELVMRSLRPPLQ</sequence>
<protein>
    <recommendedName>
        <fullName evidence="3">C4-dicarboxylate ABC transporter substrate-binding protein</fullName>
    </recommendedName>
</protein>
<organism evidence="1 2">
    <name type="scientific">Magnetovibrio blakemorei</name>
    <dbReference type="NCBI Taxonomy" id="28181"/>
    <lineage>
        <taxon>Bacteria</taxon>
        <taxon>Pseudomonadati</taxon>
        <taxon>Pseudomonadota</taxon>
        <taxon>Alphaproteobacteria</taxon>
        <taxon>Rhodospirillales</taxon>
        <taxon>Magnetovibrionaceae</taxon>
        <taxon>Magnetovibrio</taxon>
    </lineage>
</organism>